<dbReference type="SMART" id="SM00020">
    <property type="entry name" value="Tryp_SPc"/>
    <property type="match status" value="1"/>
</dbReference>
<dbReference type="InterPro" id="IPR001254">
    <property type="entry name" value="Trypsin_dom"/>
</dbReference>
<evidence type="ECO:0000256" key="2">
    <source>
        <dbReference type="RuleBase" id="RU363034"/>
    </source>
</evidence>
<dbReference type="InterPro" id="IPR018114">
    <property type="entry name" value="TRYPSIN_HIS"/>
</dbReference>
<protein>
    <submittedName>
        <fullName evidence="5">Venom s1 protease 45</fullName>
    </submittedName>
</protein>
<dbReference type="PANTHER" id="PTHR24252:SF18">
    <property type="entry name" value="OVOCHYMASE 1"/>
    <property type="match status" value="1"/>
</dbReference>
<dbReference type="InterPro" id="IPR033116">
    <property type="entry name" value="TRYPSIN_SER"/>
</dbReference>
<dbReference type="PRINTS" id="PR00722">
    <property type="entry name" value="CHYMOTRYPSIN"/>
</dbReference>
<evidence type="ECO:0000313" key="5">
    <source>
        <dbReference type="EMBL" id="AQM58416.1"/>
    </source>
</evidence>
<dbReference type="InterPro" id="IPR001314">
    <property type="entry name" value="Peptidase_S1A"/>
</dbReference>
<accession>A0A1Q1NPH4</accession>
<sequence>MMLLLKVLLVIVLLAVTNVNCLHEIAVTKSTVVSNSDYPSFSTKPDNWALRNSKVGGAVLVECNIKFKGSNPNCATASLEISDGVRTDEICTNRTNYRMHSKFTSISIDLRINGGALQFNCNSTPMDYGRPDKDDYNNSEDIQSKPTKTLPTVNEDIVVTKDSINRIINGNFTSNMNYKYTFRSAKDEHIKLRCEMRVHVTPPTKPSCNGFKFFLQVGGKKRWICGEKNAIAHLGQSDKLDVIITSGPNKVVGDIDCEVKAINQIKHSKYKQIASEEVDSSEHGLKQITGTKETTCACGWANKSPARVIFGKDTGKHEFPWSVSLQYKSSKFHFCGGSIITPYHVITASHCIGSKKAEHILVVMGTYNRTDNRISSEVKAIFEHDYNRKTHVNDIAILELSKKVEYTQFVGPVCLPKRDPQIVRQYITAMGWGRLHKTEQGIRDQNIMKKAKLRVVDIASCSIDWNFHWEIDSPKVICTWSNHTDICIGDSGGPVVWLDPETNRYTLVGLPALCDSCTLRMPSAHTAVHVFYDWIQDTIKKSSQPEASTCSKKD</sequence>
<organism evidence="5">
    <name type="scientific">Pristhesancus plagipennis</name>
    <name type="common">Common assassin bug</name>
    <dbReference type="NCBI Taxonomy" id="1955184"/>
    <lineage>
        <taxon>Eukaryota</taxon>
        <taxon>Metazoa</taxon>
        <taxon>Ecdysozoa</taxon>
        <taxon>Arthropoda</taxon>
        <taxon>Hexapoda</taxon>
        <taxon>Insecta</taxon>
        <taxon>Pterygota</taxon>
        <taxon>Neoptera</taxon>
        <taxon>Paraneoptera</taxon>
        <taxon>Hemiptera</taxon>
        <taxon>Heteroptera</taxon>
        <taxon>Panheteroptera</taxon>
        <taxon>Cimicomorpha</taxon>
        <taxon>Reduviidae</taxon>
        <taxon>Harpactorinae</taxon>
        <taxon>Harpactorini</taxon>
        <taxon>Pristhesancus</taxon>
    </lineage>
</organism>
<dbReference type="PANTHER" id="PTHR24252">
    <property type="entry name" value="ACROSIN-RELATED"/>
    <property type="match status" value="1"/>
</dbReference>
<dbReference type="CDD" id="cd00190">
    <property type="entry name" value="Tryp_SPc"/>
    <property type="match status" value="1"/>
</dbReference>
<keyword evidence="2" id="KW-0720">Serine protease</keyword>
<dbReference type="PROSITE" id="PS50240">
    <property type="entry name" value="TRYPSIN_DOM"/>
    <property type="match status" value="1"/>
</dbReference>
<dbReference type="InterPro" id="IPR009003">
    <property type="entry name" value="Peptidase_S1_PA"/>
</dbReference>
<dbReference type="GO" id="GO:0006508">
    <property type="term" value="P:proteolysis"/>
    <property type="evidence" value="ECO:0007669"/>
    <property type="project" value="UniProtKB-KW"/>
</dbReference>
<reference evidence="5" key="1">
    <citation type="journal article" date="2017" name="Mol. Cell. Proteomics">
        <title>Melt with this kiss: Paralysing and liquefying venom of the assassin bug Pristhesancus plagipennis (Hemiptera: Reduviidae).</title>
        <authorList>
            <person name="Walker A.A."/>
            <person name="Madio B."/>
            <person name="Jin J."/>
            <person name="Undheim E.A."/>
            <person name="Fry B.G."/>
            <person name="King G.F."/>
        </authorList>
    </citation>
    <scope>NUCLEOTIDE SEQUENCE</scope>
    <source>
        <tissue evidence="5">Venom/labial gland</tissue>
    </source>
</reference>
<feature type="chain" id="PRO_5012388225" evidence="3">
    <location>
        <begin position="22"/>
        <end position="554"/>
    </location>
</feature>
<keyword evidence="2 5" id="KW-0645">Protease</keyword>
<dbReference type="InterPro" id="IPR043504">
    <property type="entry name" value="Peptidase_S1_PA_chymotrypsin"/>
</dbReference>
<keyword evidence="1" id="KW-1015">Disulfide bond</keyword>
<keyword evidence="3" id="KW-0732">Signal</keyword>
<name>A0A1Q1NPH4_PRIPG</name>
<evidence type="ECO:0000256" key="3">
    <source>
        <dbReference type="SAM" id="SignalP"/>
    </source>
</evidence>
<feature type="signal peptide" evidence="3">
    <location>
        <begin position="1"/>
        <end position="21"/>
    </location>
</feature>
<dbReference type="FunFam" id="2.40.10.10:FF:000068">
    <property type="entry name" value="transmembrane protease serine 2"/>
    <property type="match status" value="1"/>
</dbReference>
<feature type="domain" description="Peptidase S1" evidence="4">
    <location>
        <begin position="308"/>
        <end position="540"/>
    </location>
</feature>
<dbReference type="Gene3D" id="2.40.10.10">
    <property type="entry name" value="Trypsin-like serine proteases"/>
    <property type="match status" value="1"/>
</dbReference>
<dbReference type="AlphaFoldDB" id="A0A1Q1NPH4"/>
<proteinExistence type="evidence at transcript level"/>
<dbReference type="EMBL" id="KX459665">
    <property type="protein sequence ID" value="AQM58416.1"/>
    <property type="molecule type" value="mRNA"/>
</dbReference>
<evidence type="ECO:0000256" key="1">
    <source>
        <dbReference type="ARBA" id="ARBA00023157"/>
    </source>
</evidence>
<dbReference type="SUPFAM" id="SSF50494">
    <property type="entry name" value="Trypsin-like serine proteases"/>
    <property type="match status" value="1"/>
</dbReference>
<dbReference type="Pfam" id="PF00089">
    <property type="entry name" value="Trypsin"/>
    <property type="match status" value="1"/>
</dbReference>
<keyword evidence="2" id="KW-0378">Hydrolase</keyword>
<dbReference type="PROSITE" id="PS00135">
    <property type="entry name" value="TRYPSIN_SER"/>
    <property type="match status" value="1"/>
</dbReference>
<evidence type="ECO:0000259" key="4">
    <source>
        <dbReference type="PROSITE" id="PS50240"/>
    </source>
</evidence>
<dbReference type="GO" id="GO:0004252">
    <property type="term" value="F:serine-type endopeptidase activity"/>
    <property type="evidence" value="ECO:0007669"/>
    <property type="project" value="InterPro"/>
</dbReference>
<dbReference type="PROSITE" id="PS00134">
    <property type="entry name" value="TRYPSIN_HIS"/>
    <property type="match status" value="1"/>
</dbReference>